<dbReference type="GO" id="GO:0016787">
    <property type="term" value="F:hydrolase activity"/>
    <property type="evidence" value="ECO:0007669"/>
    <property type="project" value="UniProtKB-KW"/>
</dbReference>
<dbReference type="Proteomes" id="UP000785679">
    <property type="component" value="Unassembled WGS sequence"/>
</dbReference>
<name>A0A8J8T9C7_HALGN</name>
<dbReference type="AlphaFoldDB" id="A0A8J8T9C7"/>
<dbReference type="InterPro" id="IPR050474">
    <property type="entry name" value="Hel308_SKI2-like"/>
</dbReference>
<dbReference type="InterPro" id="IPR048960">
    <property type="entry name" value="POLQ-like_helical"/>
</dbReference>
<keyword evidence="2" id="KW-0378">Hydrolase</keyword>
<sequence length="365" mass="41989">MYDINIEYLYQTSVYPPRLPPCLQDQSLLQGNASKDSSFAKPTSFRASGILGGADDSNPQESFKSQMENLIQIQNLRPEDEKLVKYCKFYMALQMNEILKETPITEICQQFQCKRGDVQTLQALAVNYSGMISAFCERMEWNDYSALFLRINEKINWCVKEELLDLMQIQSLRPERARALYNANLQSVESVAKDGSIEGMVQIFSMNDGFISHRKSNEGDLKIKYDYLYTLASKVTCEAKMVMAKRKNDPDRTMLSYMQEVPKNLEDYDYVLDSDYSSDQDEEKLEKKIEQLAEALEDEEGFESIGDETLMLLDDMSDENEDDDDELLPPMERLQISPKRGVSSSMVNMDKSPCYEDLMDAIFSQ</sequence>
<dbReference type="EMBL" id="RRYP01001308">
    <property type="protein sequence ID" value="TNV86103.1"/>
    <property type="molecule type" value="Genomic_DNA"/>
</dbReference>
<comment type="caution">
    <text evidence="6">The sequence shown here is derived from an EMBL/GenBank/DDBJ whole genome shotgun (WGS) entry which is preliminary data.</text>
</comment>
<evidence type="ECO:0000259" key="5">
    <source>
        <dbReference type="Pfam" id="PF21099"/>
    </source>
</evidence>
<dbReference type="GO" id="GO:0004386">
    <property type="term" value="F:helicase activity"/>
    <property type="evidence" value="ECO:0007669"/>
    <property type="project" value="UniProtKB-KW"/>
</dbReference>
<proteinExistence type="predicted"/>
<dbReference type="GO" id="GO:0005524">
    <property type="term" value="F:ATP binding"/>
    <property type="evidence" value="ECO:0007669"/>
    <property type="project" value="UniProtKB-KW"/>
</dbReference>
<dbReference type="Gene3D" id="1.10.3380.20">
    <property type="match status" value="1"/>
</dbReference>
<reference evidence="6" key="1">
    <citation type="submission" date="2019-06" db="EMBL/GenBank/DDBJ databases">
        <authorList>
            <person name="Zheng W."/>
        </authorList>
    </citation>
    <scope>NUCLEOTIDE SEQUENCE</scope>
    <source>
        <strain evidence="6">QDHG01</strain>
    </source>
</reference>
<evidence type="ECO:0000313" key="6">
    <source>
        <dbReference type="EMBL" id="TNV86103.1"/>
    </source>
</evidence>
<dbReference type="Pfam" id="PF21099">
    <property type="entry name" value="POLQ_helical"/>
    <property type="match status" value="1"/>
</dbReference>
<organism evidence="6 7">
    <name type="scientific">Halteria grandinella</name>
    <dbReference type="NCBI Taxonomy" id="5974"/>
    <lineage>
        <taxon>Eukaryota</taxon>
        <taxon>Sar</taxon>
        <taxon>Alveolata</taxon>
        <taxon>Ciliophora</taxon>
        <taxon>Intramacronucleata</taxon>
        <taxon>Spirotrichea</taxon>
        <taxon>Stichotrichia</taxon>
        <taxon>Sporadotrichida</taxon>
        <taxon>Halteriidae</taxon>
        <taxon>Halteria</taxon>
    </lineage>
</organism>
<keyword evidence="7" id="KW-1185">Reference proteome</keyword>
<evidence type="ECO:0000256" key="2">
    <source>
        <dbReference type="ARBA" id="ARBA00022801"/>
    </source>
</evidence>
<keyword evidence="1" id="KW-0547">Nucleotide-binding</keyword>
<dbReference type="SUPFAM" id="SSF158702">
    <property type="entry name" value="Sec63 N-terminal domain-like"/>
    <property type="match status" value="1"/>
</dbReference>
<keyword evidence="3" id="KW-0347">Helicase</keyword>
<keyword evidence="4" id="KW-0067">ATP-binding</keyword>
<evidence type="ECO:0000313" key="7">
    <source>
        <dbReference type="Proteomes" id="UP000785679"/>
    </source>
</evidence>
<dbReference type="PANTHER" id="PTHR47961">
    <property type="entry name" value="DNA POLYMERASE THETA, PUTATIVE (AFU_ORTHOLOGUE AFUA_1G05260)-RELATED"/>
    <property type="match status" value="1"/>
</dbReference>
<feature type="domain" description="POLQ-like helical" evidence="5">
    <location>
        <begin position="75"/>
        <end position="151"/>
    </location>
</feature>
<evidence type="ECO:0000256" key="4">
    <source>
        <dbReference type="ARBA" id="ARBA00022840"/>
    </source>
</evidence>
<dbReference type="PANTHER" id="PTHR47961:SF6">
    <property type="entry name" value="DNA-DIRECTED DNA POLYMERASE"/>
    <property type="match status" value="1"/>
</dbReference>
<evidence type="ECO:0000256" key="1">
    <source>
        <dbReference type="ARBA" id="ARBA00022741"/>
    </source>
</evidence>
<evidence type="ECO:0000256" key="3">
    <source>
        <dbReference type="ARBA" id="ARBA00022806"/>
    </source>
</evidence>
<dbReference type="OrthoDB" id="2320933at2759"/>
<protein>
    <recommendedName>
        <fullName evidence="5">POLQ-like helical domain-containing protein</fullName>
    </recommendedName>
</protein>
<accession>A0A8J8T9C7</accession>
<gene>
    <name evidence="6" type="ORF">FGO68_gene147</name>
</gene>